<feature type="transmembrane region" description="Helical" evidence="2">
    <location>
        <begin position="65"/>
        <end position="88"/>
    </location>
</feature>
<organism evidence="3 4">
    <name type="scientific">Dermatophagoides farinae</name>
    <name type="common">American house dust mite</name>
    <dbReference type="NCBI Taxonomy" id="6954"/>
    <lineage>
        <taxon>Eukaryota</taxon>
        <taxon>Metazoa</taxon>
        <taxon>Ecdysozoa</taxon>
        <taxon>Arthropoda</taxon>
        <taxon>Chelicerata</taxon>
        <taxon>Arachnida</taxon>
        <taxon>Acari</taxon>
        <taxon>Acariformes</taxon>
        <taxon>Sarcoptiformes</taxon>
        <taxon>Astigmata</taxon>
        <taxon>Psoroptidia</taxon>
        <taxon>Analgoidea</taxon>
        <taxon>Pyroglyphidae</taxon>
        <taxon>Dermatophagoidinae</taxon>
        <taxon>Dermatophagoides</taxon>
    </lineage>
</organism>
<reference evidence="3" key="1">
    <citation type="submission" date="2013-05" db="EMBL/GenBank/DDBJ databases">
        <authorList>
            <person name="Yim A.K.Y."/>
            <person name="Chan T.F."/>
            <person name="Ji K.M."/>
            <person name="Liu X.Y."/>
            <person name="Zhou J.W."/>
            <person name="Li R.Q."/>
            <person name="Yang K.Y."/>
            <person name="Li J."/>
            <person name="Li M."/>
            <person name="Law P.T.W."/>
            <person name="Wu Y.L."/>
            <person name="Cai Z.L."/>
            <person name="Qin H."/>
            <person name="Bao Y."/>
            <person name="Leung R.K.K."/>
            <person name="Ng P.K.S."/>
            <person name="Zou J."/>
            <person name="Zhong X.J."/>
            <person name="Ran P.X."/>
            <person name="Zhong N.S."/>
            <person name="Liu Z.G."/>
            <person name="Tsui S.K.W."/>
        </authorList>
    </citation>
    <scope>NUCLEOTIDE SEQUENCE</scope>
    <source>
        <strain evidence="3">Derf</strain>
        <tissue evidence="3">Whole organism</tissue>
    </source>
</reference>
<feature type="compositionally biased region" description="Acidic residues" evidence="1">
    <location>
        <begin position="35"/>
        <end position="44"/>
    </location>
</feature>
<dbReference type="EMBL" id="ASGP02000003">
    <property type="protein sequence ID" value="KAH9517293.1"/>
    <property type="molecule type" value="Genomic_DNA"/>
</dbReference>
<feature type="transmembrane region" description="Helical" evidence="2">
    <location>
        <begin position="177"/>
        <end position="197"/>
    </location>
</feature>
<keyword evidence="2" id="KW-0472">Membrane</keyword>
<gene>
    <name evidence="3" type="ORF">DERF_007972</name>
</gene>
<keyword evidence="4" id="KW-1185">Reference proteome</keyword>
<evidence type="ECO:0000256" key="2">
    <source>
        <dbReference type="SAM" id="Phobius"/>
    </source>
</evidence>
<reference evidence="3" key="2">
    <citation type="journal article" date="2022" name="Res Sq">
        <title>Comparative Genomics Reveals Insights into the Divergent Evolution of Astigmatic Mites and Household Pest Adaptations.</title>
        <authorList>
            <person name="Xiong Q."/>
            <person name="Wan A.T.-Y."/>
            <person name="Liu X.-Y."/>
            <person name="Fung C.S.-H."/>
            <person name="Xiao X."/>
            <person name="Malainual N."/>
            <person name="Hou J."/>
            <person name="Wang L."/>
            <person name="Wang M."/>
            <person name="Yang K."/>
            <person name="Cui Y."/>
            <person name="Leung E."/>
            <person name="Nong W."/>
            <person name="Shin S.-K."/>
            <person name="Au S."/>
            <person name="Jeong K.Y."/>
            <person name="Chew F.T."/>
            <person name="Hui J."/>
            <person name="Leung T.F."/>
            <person name="Tungtrongchitr A."/>
            <person name="Zhong N."/>
            <person name="Liu Z."/>
            <person name="Tsui S."/>
        </authorList>
    </citation>
    <scope>NUCLEOTIDE SEQUENCE</scope>
    <source>
        <strain evidence="3">Derf</strain>
        <tissue evidence="3">Whole organism</tissue>
    </source>
</reference>
<evidence type="ECO:0000313" key="3">
    <source>
        <dbReference type="EMBL" id="KAH9517293.1"/>
    </source>
</evidence>
<protein>
    <submittedName>
        <fullName evidence="3">Uncharacterized protein</fullName>
    </submittedName>
</protein>
<feature type="compositionally biased region" description="Pro residues" evidence="1">
    <location>
        <begin position="475"/>
        <end position="485"/>
    </location>
</feature>
<keyword evidence="2" id="KW-1133">Transmembrane helix</keyword>
<feature type="transmembrane region" description="Helical" evidence="2">
    <location>
        <begin position="126"/>
        <end position="146"/>
    </location>
</feature>
<evidence type="ECO:0000313" key="4">
    <source>
        <dbReference type="Proteomes" id="UP000790347"/>
    </source>
</evidence>
<feature type="region of interest" description="Disordered" evidence="1">
    <location>
        <begin position="1"/>
        <end position="44"/>
    </location>
</feature>
<feature type="transmembrane region" description="Helical" evidence="2">
    <location>
        <begin position="100"/>
        <end position="119"/>
    </location>
</feature>
<comment type="caution">
    <text evidence="3">The sequence shown here is derived from an EMBL/GenBank/DDBJ whole genome shotgun (WGS) entry which is preliminary data.</text>
</comment>
<sequence length="529" mass="61310">MSPTTNNNNNHNNNNNNNRGDDDDDDQISSNDRDDKDDDDDDDDENNVQISLDWLEKKFGRMLEVFLIIQFGIGICLFFTGIFFLVWAVASTASLQAGSYMLLAFFIISRALLGIIGYYTENFCLLFSYGVLLLATFVLRTIIIMVRLKIMVSPDQQLPIPPLLQAAPGAKSTYIELILAIIECLQVFGCFYLCWLWTKKRSIAREEDETKLTINIANEVARYLHQKELSFQQQQQNRKKSIIIDNQSAANKNSNEKNLEKRRKSSVIDNILMRKQSMIDVQQQQQQNTNVNTNVTINNSSTINTSIPLKSILVHQPLTTSMNKQSQQQQESTCTTQTHQQPFNSIHEYHHQCPVRHPQQHLQQRYPCIPPPPPPPQQNYQQQIVGGSYPANHPYGLYGSTLRQSSTSMEHEYFEPPPLSDDDKELQDYNNNHYHYGRISEYNPQIPGETSWFYQNRRYDDDDDYIDDSQSSLQPRPPRVQSPVPPPFEMNEQFIQSPLLYEKSNKIHPHYGSMMIDNYEMINHHHHHH</sequence>
<feature type="compositionally biased region" description="Low complexity" evidence="1">
    <location>
        <begin position="1"/>
        <end position="18"/>
    </location>
</feature>
<proteinExistence type="predicted"/>
<keyword evidence="2" id="KW-0812">Transmembrane</keyword>
<feature type="region of interest" description="Disordered" evidence="1">
    <location>
        <begin position="459"/>
        <end position="485"/>
    </location>
</feature>
<dbReference type="Proteomes" id="UP000790347">
    <property type="component" value="Unassembled WGS sequence"/>
</dbReference>
<feature type="region of interest" description="Disordered" evidence="1">
    <location>
        <begin position="242"/>
        <end position="265"/>
    </location>
</feature>
<name>A0A922I024_DERFA</name>
<dbReference type="AlphaFoldDB" id="A0A922I024"/>
<feature type="compositionally biased region" description="Polar residues" evidence="1">
    <location>
        <begin position="244"/>
        <end position="253"/>
    </location>
</feature>
<accession>A0A922I024</accession>
<evidence type="ECO:0000256" key="1">
    <source>
        <dbReference type="SAM" id="MobiDB-lite"/>
    </source>
</evidence>